<evidence type="ECO:0000313" key="2">
    <source>
        <dbReference type="Proteomes" id="UP000516134"/>
    </source>
</evidence>
<name>A0ABX6T362_9SPHN</name>
<evidence type="ECO:0000313" key="1">
    <source>
        <dbReference type="EMBL" id="QNP43148.1"/>
    </source>
</evidence>
<sequence>MAETSGEPSGVGIAWHSINQRKHLPELDDWAARLAGMTDALQSLQYDEAEAEIDRLETLSGKRIARSPLDQKLDVDGFASMVAAVKGVLTISNTTAHMAGALGKSCVVILDDLDHLSWPVSGDRTPFYPTLRLVRRNQRPWNAVLDEAVVVLRTLIEHAE</sequence>
<organism evidence="1 2">
    <name type="scientific">Sphingomonas daechungensis</name>
    <dbReference type="NCBI Taxonomy" id="1176646"/>
    <lineage>
        <taxon>Bacteria</taxon>
        <taxon>Pseudomonadati</taxon>
        <taxon>Pseudomonadota</taxon>
        <taxon>Alphaproteobacteria</taxon>
        <taxon>Sphingomonadales</taxon>
        <taxon>Sphingomonadaceae</taxon>
        <taxon>Sphingomonas</taxon>
    </lineage>
</organism>
<keyword evidence="2" id="KW-1185">Reference proteome</keyword>
<dbReference type="RefSeq" id="WP_187714578.1">
    <property type="nucleotide sequence ID" value="NZ_CP060780.1"/>
</dbReference>
<accession>A0ABX6T362</accession>
<dbReference type="SUPFAM" id="SSF53756">
    <property type="entry name" value="UDP-Glycosyltransferase/glycogen phosphorylase"/>
    <property type="match status" value="1"/>
</dbReference>
<evidence type="ECO:0008006" key="3">
    <source>
        <dbReference type="Google" id="ProtNLM"/>
    </source>
</evidence>
<reference evidence="1 2" key="1">
    <citation type="submission" date="2020-08" db="EMBL/GenBank/DDBJ databases">
        <title>Genome sequence of Sphingomonas daechungensis KACC 18115T.</title>
        <authorList>
            <person name="Hyun D.-W."/>
            <person name="Bae J.-W."/>
        </authorList>
    </citation>
    <scope>NUCLEOTIDE SEQUENCE [LARGE SCALE GENOMIC DNA]</scope>
    <source>
        <strain evidence="1 2">KACC 18115</strain>
    </source>
</reference>
<protein>
    <recommendedName>
        <fullName evidence="3">Glycosyltransferase family 9 protein</fullName>
    </recommendedName>
</protein>
<proteinExistence type="predicted"/>
<dbReference type="Proteomes" id="UP000516134">
    <property type="component" value="Chromosome"/>
</dbReference>
<dbReference type="EMBL" id="CP060780">
    <property type="protein sequence ID" value="QNP43148.1"/>
    <property type="molecule type" value="Genomic_DNA"/>
</dbReference>
<gene>
    <name evidence="1" type="ORF">H9L15_14600</name>
</gene>